<sequence>MKKAILTFIGLFMLGLGFSYAHAIWIETSAQGQKGTAQEVKVYFGEFGTEEISQTSEWFADLSQFELQLLAPDGNTTTLPFKDGKDHFFASFTPEQEGLYKVVLHKIASEVYYGYKLDYMAAAHVQVGSSSSDFSQQLLPITLQPQTGSYITGKPIDLSVLVNQELKGDKEITVISPNTWTKKLYTNDQSSTRFTPLWPGKYLIETTLTDKNKGTFNGKEYTVDYHCHTYVLEVK</sequence>
<proteinExistence type="predicted"/>
<evidence type="ECO:0000313" key="2">
    <source>
        <dbReference type="Proteomes" id="UP000321291"/>
    </source>
</evidence>
<dbReference type="OrthoDB" id="1148550at2"/>
<dbReference type="InterPro" id="IPR019613">
    <property type="entry name" value="DUF4198"/>
</dbReference>
<gene>
    <name evidence="1" type="ORF">FSB73_00600</name>
</gene>
<dbReference type="Pfam" id="PF10670">
    <property type="entry name" value="DUF4198"/>
    <property type="match status" value="1"/>
</dbReference>
<dbReference type="AlphaFoldDB" id="A0A5B8VG24"/>
<dbReference type="EMBL" id="CP042434">
    <property type="protein sequence ID" value="QEC70434.1"/>
    <property type="molecule type" value="Genomic_DNA"/>
</dbReference>
<name>A0A5B8VG24_9BACT</name>
<organism evidence="1 2">
    <name type="scientific">Arachidicoccus ginsenosidivorans</name>
    <dbReference type="NCBI Taxonomy" id="496057"/>
    <lineage>
        <taxon>Bacteria</taxon>
        <taxon>Pseudomonadati</taxon>
        <taxon>Bacteroidota</taxon>
        <taxon>Chitinophagia</taxon>
        <taxon>Chitinophagales</taxon>
        <taxon>Chitinophagaceae</taxon>
        <taxon>Arachidicoccus</taxon>
    </lineage>
</organism>
<accession>A0A5B8VG24</accession>
<evidence type="ECO:0000313" key="1">
    <source>
        <dbReference type="EMBL" id="QEC70434.1"/>
    </source>
</evidence>
<dbReference type="KEGG" id="agi:FSB73_00600"/>
<reference evidence="1 2" key="1">
    <citation type="journal article" date="2017" name="Int. J. Syst. Evol. Microbiol.">
        <title>Arachidicoccus ginsenosidivorans sp. nov., with ginsenoside-converting activity isolated from ginseng cultivating soil.</title>
        <authorList>
            <person name="Siddiqi M.Z."/>
            <person name="Aslam Z."/>
            <person name="Im W.T."/>
        </authorList>
    </citation>
    <scope>NUCLEOTIDE SEQUENCE [LARGE SCALE GENOMIC DNA]</scope>
    <source>
        <strain evidence="1 2">Gsoil 809</strain>
    </source>
</reference>
<protein>
    <submittedName>
        <fullName evidence="1">DUF4198 domain-containing protein</fullName>
    </submittedName>
</protein>
<dbReference type="RefSeq" id="WP_146779698.1">
    <property type="nucleotide sequence ID" value="NZ_CP042434.1"/>
</dbReference>
<dbReference type="Proteomes" id="UP000321291">
    <property type="component" value="Chromosome"/>
</dbReference>
<keyword evidence="2" id="KW-1185">Reference proteome</keyword>